<proteinExistence type="predicted"/>
<name>A0ABP9UG86_9DEIO</name>
<reference evidence="1 2" key="1">
    <citation type="submission" date="2024-02" db="EMBL/GenBank/DDBJ databases">
        <title>Deinococcus caeni NBRC 101312.</title>
        <authorList>
            <person name="Ichikawa N."/>
            <person name="Katano-Makiyama Y."/>
            <person name="Hidaka K."/>
        </authorList>
    </citation>
    <scope>NUCLEOTIDE SEQUENCE [LARGE SCALE GENOMIC DNA]</scope>
    <source>
        <strain evidence="1 2">NBRC 101312</strain>
    </source>
</reference>
<evidence type="ECO:0000313" key="2">
    <source>
        <dbReference type="Proteomes" id="UP001423409"/>
    </source>
</evidence>
<comment type="caution">
    <text evidence="1">The sequence shown here is derived from an EMBL/GenBank/DDBJ whole genome shotgun (WGS) entry which is preliminary data.</text>
</comment>
<gene>
    <name evidence="1" type="ORF">Dcae01_03266</name>
</gene>
<accession>A0ABP9UG86</accession>
<dbReference type="EMBL" id="BAABQU010000072">
    <property type="protein sequence ID" value="GAA5441726.1"/>
    <property type="molecule type" value="Genomic_DNA"/>
</dbReference>
<organism evidence="1 2">
    <name type="scientific">Deinococcus caeni</name>
    <dbReference type="NCBI Taxonomy" id="569127"/>
    <lineage>
        <taxon>Bacteria</taxon>
        <taxon>Thermotogati</taxon>
        <taxon>Deinococcota</taxon>
        <taxon>Deinococci</taxon>
        <taxon>Deinococcales</taxon>
        <taxon>Deinococcaceae</taxon>
        <taxon>Deinococcus</taxon>
    </lineage>
</organism>
<dbReference type="RefSeq" id="WP_345447501.1">
    <property type="nucleotide sequence ID" value="NZ_BAABQU010000072.1"/>
</dbReference>
<evidence type="ECO:0000313" key="1">
    <source>
        <dbReference type="EMBL" id="GAA5441726.1"/>
    </source>
</evidence>
<protein>
    <submittedName>
        <fullName evidence="1">Uncharacterized protein</fullName>
    </submittedName>
</protein>
<dbReference type="Proteomes" id="UP001423409">
    <property type="component" value="Unassembled WGS sequence"/>
</dbReference>
<sequence>MEYARRIEIRLPQTEQKTYEKGKVIRTPGPDPLRIGELVRGELEPAIQARYGEDTELTFSAAQVADVRLLGPFPEKAPAVRAWVQGLLGEALENLTDVE</sequence>
<keyword evidence="2" id="KW-1185">Reference proteome</keyword>